<protein>
    <submittedName>
        <fullName evidence="6">Glycosyltransferase family 2 protein</fullName>
    </submittedName>
</protein>
<gene>
    <name evidence="6" type="ORF">KDL28_14070</name>
</gene>
<reference evidence="6" key="1">
    <citation type="submission" date="2021-04" db="EMBL/GenBank/DDBJ databases">
        <title>Pseudonocardia sp. nov., isolated from sandy soil of mangrove forest.</title>
        <authorList>
            <person name="Zan Z."/>
            <person name="Huang R."/>
            <person name="Liu W."/>
        </authorList>
    </citation>
    <scope>NUCLEOTIDE SEQUENCE</scope>
    <source>
        <strain evidence="6">S2-4</strain>
    </source>
</reference>
<dbReference type="Gene3D" id="3.90.550.10">
    <property type="entry name" value="Spore Coat Polysaccharide Biosynthesis Protein SpsA, Chain A"/>
    <property type="match status" value="1"/>
</dbReference>
<dbReference type="SUPFAM" id="SSF53448">
    <property type="entry name" value="Nucleotide-diphospho-sugar transferases"/>
    <property type="match status" value="1"/>
</dbReference>
<evidence type="ECO:0000256" key="2">
    <source>
        <dbReference type="ARBA" id="ARBA00006739"/>
    </source>
</evidence>
<comment type="caution">
    <text evidence="6">The sequence shown here is derived from an EMBL/GenBank/DDBJ whole genome shotgun (WGS) entry which is preliminary data.</text>
</comment>
<dbReference type="RefSeq" id="WP_252438666.1">
    <property type="nucleotide sequence ID" value="NZ_JAGSOV010000033.1"/>
</dbReference>
<evidence type="ECO:0000256" key="3">
    <source>
        <dbReference type="ARBA" id="ARBA00022676"/>
    </source>
</evidence>
<dbReference type="PANTHER" id="PTHR43179">
    <property type="entry name" value="RHAMNOSYLTRANSFERASE WBBL"/>
    <property type="match status" value="1"/>
</dbReference>
<dbReference type="EMBL" id="JAGSOV010000033">
    <property type="protein sequence ID" value="MCO1656182.1"/>
    <property type="molecule type" value="Genomic_DNA"/>
</dbReference>
<sequence length="266" mass="29348">MTIEVLVPTVERPVELATTLAGLAAQDHPFDVLISDQSDGPASYDTPPAQAMLQVLRMRGSRVRTVRHLPRRGVIEHRAALLAASDAEHVLFLDDDVWLMPGTVARLHAAIVELGCGLVGCAMQGLSHLDDERPHELTTFERWEGRPQPERLEPGSPQWERWRLHNAANPAHLARRHVREGEAWVAYKVAWIAGCVLYDRAALESVGGFDFWREVPEDAVGEDVVAEQRVMERFGGAGILPSGAVHLESGTTIPHRPVTADALLRT</sequence>
<dbReference type="InterPro" id="IPR001173">
    <property type="entry name" value="Glyco_trans_2-like"/>
</dbReference>
<accession>A0ABT0ZZL7</accession>
<comment type="pathway">
    <text evidence="1">Cell wall biogenesis; cell wall polysaccharide biosynthesis.</text>
</comment>
<evidence type="ECO:0000256" key="4">
    <source>
        <dbReference type="ARBA" id="ARBA00022679"/>
    </source>
</evidence>
<evidence type="ECO:0000259" key="5">
    <source>
        <dbReference type="Pfam" id="PF00535"/>
    </source>
</evidence>
<organism evidence="6 7">
    <name type="scientific">Pseudonocardia humida</name>
    <dbReference type="NCBI Taxonomy" id="2800819"/>
    <lineage>
        <taxon>Bacteria</taxon>
        <taxon>Bacillati</taxon>
        <taxon>Actinomycetota</taxon>
        <taxon>Actinomycetes</taxon>
        <taxon>Pseudonocardiales</taxon>
        <taxon>Pseudonocardiaceae</taxon>
        <taxon>Pseudonocardia</taxon>
    </lineage>
</organism>
<evidence type="ECO:0000313" key="6">
    <source>
        <dbReference type="EMBL" id="MCO1656182.1"/>
    </source>
</evidence>
<evidence type="ECO:0000313" key="7">
    <source>
        <dbReference type="Proteomes" id="UP001165283"/>
    </source>
</evidence>
<name>A0ABT0ZZL7_9PSEU</name>
<keyword evidence="7" id="KW-1185">Reference proteome</keyword>
<dbReference type="Pfam" id="PF00535">
    <property type="entry name" value="Glycos_transf_2"/>
    <property type="match status" value="1"/>
</dbReference>
<evidence type="ECO:0000256" key="1">
    <source>
        <dbReference type="ARBA" id="ARBA00004776"/>
    </source>
</evidence>
<dbReference type="InterPro" id="IPR029044">
    <property type="entry name" value="Nucleotide-diphossugar_trans"/>
</dbReference>
<feature type="domain" description="Glycosyltransferase 2-like" evidence="5">
    <location>
        <begin position="5"/>
        <end position="147"/>
    </location>
</feature>
<dbReference type="CDD" id="cd00761">
    <property type="entry name" value="Glyco_tranf_GTA_type"/>
    <property type="match status" value="1"/>
</dbReference>
<proteinExistence type="inferred from homology"/>
<dbReference type="PANTHER" id="PTHR43179:SF12">
    <property type="entry name" value="GALACTOFURANOSYLTRANSFERASE GLFT2"/>
    <property type="match status" value="1"/>
</dbReference>
<keyword evidence="3" id="KW-0328">Glycosyltransferase</keyword>
<comment type="similarity">
    <text evidence="2">Belongs to the glycosyltransferase 2 family.</text>
</comment>
<dbReference type="Proteomes" id="UP001165283">
    <property type="component" value="Unassembled WGS sequence"/>
</dbReference>
<keyword evidence="4" id="KW-0808">Transferase</keyword>